<feature type="transmembrane region" description="Helical" evidence="10">
    <location>
        <begin position="150"/>
        <end position="170"/>
    </location>
</feature>
<gene>
    <name evidence="13" type="ORF">HRV97_10570</name>
</gene>
<dbReference type="RefSeq" id="WP_174194240.1">
    <property type="nucleotide sequence ID" value="NZ_JABULH010000004.1"/>
</dbReference>
<comment type="catalytic activity">
    <reaction evidence="9">
        <text>Typically cleaves a -Gly-|-Phe- bond to release an N-terminal, basic peptide of 5-8 residues from type IV prepilin, and then N-methylates the new N-terminal amino group, the methyl donor being S-adenosyl-L-methionine.</text>
        <dbReference type="EC" id="3.4.23.43"/>
    </reaction>
</comment>
<keyword evidence="5 9" id="KW-0812">Transmembrane</keyword>
<dbReference type="PANTHER" id="PTHR30487:SF0">
    <property type="entry name" value="PREPILIN LEADER PEPTIDASE_N-METHYLTRANSFERASE-RELATED"/>
    <property type="match status" value="1"/>
</dbReference>
<comment type="function">
    <text evidence="9">Plays an essential role in type IV pili and type II pseudopili formation by proteolytically removing the leader sequence from substrate proteins and subsequently monomethylating the alpha-amino group of the newly exposed N-terminal phenylalanine.</text>
</comment>
<evidence type="ECO:0000256" key="4">
    <source>
        <dbReference type="ARBA" id="ARBA00022519"/>
    </source>
</evidence>
<protein>
    <recommendedName>
        <fullName evidence="9">Prepilin leader peptidase/N-methyltransferase</fullName>
        <ecNumber evidence="9">2.1.1.-</ecNumber>
        <ecNumber evidence="9">3.4.23.43</ecNumber>
    </recommendedName>
</protein>
<name>A0ABX2JIE8_9SPHN</name>
<evidence type="ECO:0000256" key="2">
    <source>
        <dbReference type="ARBA" id="ARBA00005801"/>
    </source>
</evidence>
<evidence type="ECO:0000256" key="5">
    <source>
        <dbReference type="ARBA" id="ARBA00022692"/>
    </source>
</evidence>
<organism evidence="13 14">
    <name type="scientific">Sphingomonas hominis</name>
    <dbReference type="NCBI Taxonomy" id="2741495"/>
    <lineage>
        <taxon>Bacteria</taxon>
        <taxon>Pseudomonadati</taxon>
        <taxon>Pseudomonadota</taxon>
        <taxon>Alphaproteobacteria</taxon>
        <taxon>Sphingomonadales</taxon>
        <taxon>Sphingomonadaceae</taxon>
        <taxon>Sphingomonas</taxon>
    </lineage>
</organism>
<evidence type="ECO:0000256" key="10">
    <source>
        <dbReference type="SAM" id="Phobius"/>
    </source>
</evidence>
<feature type="transmembrane region" description="Helical" evidence="10">
    <location>
        <begin position="225"/>
        <end position="247"/>
    </location>
</feature>
<comment type="subcellular location">
    <subcellularLocation>
        <location evidence="1">Cell inner membrane</location>
        <topology evidence="1">Multi-pass membrane protein</topology>
    </subcellularLocation>
    <subcellularLocation>
        <location evidence="9">Cell membrane</location>
        <topology evidence="9">Multi-pass membrane protein</topology>
    </subcellularLocation>
</comment>
<dbReference type="Pfam" id="PF06750">
    <property type="entry name" value="A24_N_bact"/>
    <property type="match status" value="1"/>
</dbReference>
<dbReference type="InterPro" id="IPR014032">
    <property type="entry name" value="Peptidase_A24A_bac"/>
</dbReference>
<accession>A0ABX2JIE8</accession>
<keyword evidence="7 10" id="KW-0472">Membrane</keyword>
<keyword evidence="9" id="KW-0808">Transferase</keyword>
<keyword evidence="6 10" id="KW-1133">Transmembrane helix</keyword>
<keyword evidence="9" id="KW-0378">Hydrolase</keyword>
<dbReference type="Proteomes" id="UP000621447">
    <property type="component" value="Unassembled WGS sequence"/>
</dbReference>
<dbReference type="InterPro" id="IPR010627">
    <property type="entry name" value="Prepilin_pept_A24_N"/>
</dbReference>
<dbReference type="Pfam" id="PF01478">
    <property type="entry name" value="Peptidase_A24"/>
    <property type="match status" value="1"/>
</dbReference>
<feature type="transmembrane region" description="Helical" evidence="10">
    <location>
        <begin position="6"/>
        <end position="28"/>
    </location>
</feature>
<evidence type="ECO:0000313" key="14">
    <source>
        <dbReference type="Proteomes" id="UP000621447"/>
    </source>
</evidence>
<evidence type="ECO:0000256" key="7">
    <source>
        <dbReference type="ARBA" id="ARBA00023136"/>
    </source>
</evidence>
<keyword evidence="14" id="KW-1185">Reference proteome</keyword>
<proteinExistence type="inferred from homology"/>
<evidence type="ECO:0000256" key="8">
    <source>
        <dbReference type="RuleBase" id="RU003793"/>
    </source>
</evidence>
<comment type="caution">
    <text evidence="13">The sequence shown here is derived from an EMBL/GenBank/DDBJ whole genome shotgun (WGS) entry which is preliminary data.</text>
</comment>
<dbReference type="Gene3D" id="1.20.120.1220">
    <property type="match status" value="1"/>
</dbReference>
<evidence type="ECO:0000256" key="1">
    <source>
        <dbReference type="ARBA" id="ARBA00004429"/>
    </source>
</evidence>
<dbReference type="EC" id="3.4.23.43" evidence="9"/>
<keyword evidence="3" id="KW-1003">Cell membrane</keyword>
<dbReference type="InterPro" id="IPR050882">
    <property type="entry name" value="Prepilin_peptidase/N-MTase"/>
</dbReference>
<dbReference type="InterPro" id="IPR000045">
    <property type="entry name" value="Prepilin_IV_endopep_pep"/>
</dbReference>
<comment type="similarity">
    <text evidence="2 8">Belongs to the peptidase A24 family.</text>
</comment>
<keyword evidence="9" id="KW-0511">Multifunctional enzyme</keyword>
<feature type="domain" description="Prepilin peptidase A24 N-terminal" evidence="12">
    <location>
        <begin position="12"/>
        <end position="92"/>
    </location>
</feature>
<evidence type="ECO:0000259" key="12">
    <source>
        <dbReference type="Pfam" id="PF06750"/>
    </source>
</evidence>
<evidence type="ECO:0000256" key="6">
    <source>
        <dbReference type="ARBA" id="ARBA00022989"/>
    </source>
</evidence>
<evidence type="ECO:0000256" key="3">
    <source>
        <dbReference type="ARBA" id="ARBA00022475"/>
    </source>
</evidence>
<evidence type="ECO:0000259" key="11">
    <source>
        <dbReference type="Pfam" id="PF01478"/>
    </source>
</evidence>
<evidence type="ECO:0000256" key="9">
    <source>
        <dbReference type="RuleBase" id="RU003794"/>
    </source>
</evidence>
<keyword evidence="4" id="KW-0997">Cell inner membrane</keyword>
<dbReference type="PRINTS" id="PR00864">
    <property type="entry name" value="PREPILNPTASE"/>
</dbReference>
<reference evidence="13 14" key="1">
    <citation type="submission" date="2020-06" db="EMBL/GenBank/DDBJ databases">
        <title>Sphingomonas hominis sp. nov., a member of the Sphingomonas, isolated from the hair of a 22-year-old girl.</title>
        <authorList>
            <person name="Zhang D.-F."/>
            <person name="Cui X.-W."/>
        </authorList>
    </citation>
    <scope>NUCLEOTIDE SEQUENCE [LARGE SCALE GENOMIC DNA]</scope>
    <source>
        <strain evidence="13 14">HHU CXW</strain>
    </source>
</reference>
<feature type="domain" description="Prepilin type IV endopeptidase peptidase" evidence="11">
    <location>
        <begin position="105"/>
        <end position="211"/>
    </location>
</feature>
<dbReference type="EC" id="2.1.1.-" evidence="9"/>
<feature type="transmembrane region" description="Helical" evidence="10">
    <location>
        <begin position="121"/>
        <end position="143"/>
    </location>
</feature>
<keyword evidence="9" id="KW-0489">Methyltransferase</keyword>
<keyword evidence="9" id="KW-0645">Protease</keyword>
<dbReference type="PANTHER" id="PTHR30487">
    <property type="entry name" value="TYPE 4 PREPILIN-LIKE PROTEINS LEADER PEPTIDE-PROCESSING ENZYME"/>
    <property type="match status" value="1"/>
</dbReference>
<feature type="transmembrane region" description="Helical" evidence="10">
    <location>
        <begin position="190"/>
        <end position="213"/>
    </location>
</feature>
<sequence length="249" mass="25871">MTVAWWVVLLSIAGAIAGSFLSTIVVRWPEDRSVLRGRSACDGCGRTLAWWELVPIVSALAARGRCRACGARIDPRHLAFELGCAAIGTVSALVAPGIAGVAGALFGWLLLTLAVLDAAELWLPDPLVAALALTGLVGAVWSAPPLADRLIGGAAGFASLWAVATGYRLLRAREGLGGGDPKLFGAIGLWLGWRMLPPVLLLAGLVGIGLVLFQHLRGRAIAADDALPFGTFLSIAAYPAWLVMIGLPP</sequence>
<evidence type="ECO:0000313" key="13">
    <source>
        <dbReference type="EMBL" id="NTS65604.1"/>
    </source>
</evidence>
<dbReference type="EMBL" id="JABULH010000004">
    <property type="protein sequence ID" value="NTS65604.1"/>
    <property type="molecule type" value="Genomic_DNA"/>
</dbReference>
<feature type="transmembrane region" description="Helical" evidence="10">
    <location>
        <begin position="82"/>
        <end position="109"/>
    </location>
</feature>